<evidence type="ECO:0000313" key="1">
    <source>
        <dbReference type="EnsemblMetazoa" id="PPAI004077-PA"/>
    </source>
</evidence>
<name>A0A1B0GN21_PHLPP</name>
<dbReference type="GO" id="GO:0005615">
    <property type="term" value="C:extracellular space"/>
    <property type="evidence" value="ECO:0007669"/>
    <property type="project" value="TreeGrafter"/>
</dbReference>
<dbReference type="VEuPathDB" id="VectorBase:PPAI004077"/>
<dbReference type="EMBL" id="AJVK01012824">
    <property type="status" value="NOT_ANNOTATED_CDS"/>
    <property type="molecule type" value="Genomic_DNA"/>
</dbReference>
<accession>A0A1B0GN21</accession>
<proteinExistence type="predicted"/>
<dbReference type="VEuPathDB" id="VectorBase:PPAPM1_003266"/>
<evidence type="ECO:0000313" key="2">
    <source>
        <dbReference type="Proteomes" id="UP000092462"/>
    </source>
</evidence>
<organism evidence="1 2">
    <name type="scientific">Phlebotomus papatasi</name>
    <name type="common">Sandfly</name>
    <dbReference type="NCBI Taxonomy" id="29031"/>
    <lineage>
        <taxon>Eukaryota</taxon>
        <taxon>Metazoa</taxon>
        <taxon>Ecdysozoa</taxon>
        <taxon>Arthropoda</taxon>
        <taxon>Hexapoda</taxon>
        <taxon>Insecta</taxon>
        <taxon>Pterygota</taxon>
        <taxon>Neoptera</taxon>
        <taxon>Endopterygota</taxon>
        <taxon>Diptera</taxon>
        <taxon>Nematocera</taxon>
        <taxon>Psychodoidea</taxon>
        <taxon>Psychodidae</taxon>
        <taxon>Phlebotomus</taxon>
        <taxon>Phlebotomus</taxon>
    </lineage>
</organism>
<dbReference type="PANTHER" id="PTHR13147">
    <property type="entry name" value="FOUR-JOINTED BOX PROTEIN 1"/>
    <property type="match status" value="1"/>
</dbReference>
<dbReference type="InterPro" id="IPR024868">
    <property type="entry name" value="FJX1/FJ"/>
</dbReference>
<dbReference type="EnsemblMetazoa" id="PPAI004077-RA">
    <property type="protein sequence ID" value="PPAI004077-PA"/>
    <property type="gene ID" value="PPAI004077"/>
</dbReference>
<sequence>MFDVRSIELGEQQDSTSDMSMSFCRKRSFQRQACLLSVMAAFSLGLALGAFVPIIGLTGDREVIRPSADPSTDHHVERLVVRTSRSDDVHRRRLQKSVPNIYVPVSFVDDKVITPVERSLTEIDGNSVEPVEEEAVDQTSVEFVQGDPDLDLEGLYGIYWGPRIEDYMPKGFDGADTAAWQDYVNGGFVVSLKPGCGRMQNRMVIFSDGRRACARYRQNTDQIQGELFSFYLGQLLNMSNLVPSTASVIDVQSPLWVSATQDIASAQWKVQRPVVLTKWVSDLEPAGIPTPFQPLEKHMNKFDVRNITLGLEDIRAQRSLMDLLGAPKSTVKPPPIPPPGTRLDPDKLGRLVELAQWSDLIVFDYLIANLDRVVNNLYNYQWNADIMAAPAHNLAKQSDSQLLVFLDNESGLLHGYRLLKKYEAYHGLLLDNLCIFRRTTIQQLQQLKDDGPATRLQQIFEHSTTDKVRDILPPLPEKSAKILIDRIDRVLGQVQKCHEMFSVQS</sequence>
<evidence type="ECO:0008006" key="3">
    <source>
        <dbReference type="Google" id="ProtNLM"/>
    </source>
</evidence>
<reference evidence="1" key="1">
    <citation type="submission" date="2022-08" db="UniProtKB">
        <authorList>
            <consortium name="EnsemblMetazoa"/>
        </authorList>
    </citation>
    <scope>IDENTIFICATION</scope>
    <source>
        <strain evidence="1">Israel</strain>
    </source>
</reference>
<dbReference type="AlphaFoldDB" id="A0A1B0GN21"/>
<dbReference type="PRINTS" id="PR02072">
    <property type="entry name" value="4JOINTEDBOX1"/>
</dbReference>
<dbReference type="Proteomes" id="UP000092462">
    <property type="component" value="Unassembled WGS sequence"/>
</dbReference>
<dbReference type="PANTHER" id="PTHR13147:SF5">
    <property type="entry name" value="FOUR-JOINTED BOX PROTEIN 1"/>
    <property type="match status" value="1"/>
</dbReference>
<keyword evidence="2" id="KW-1185">Reference proteome</keyword>
<dbReference type="GO" id="GO:0007267">
    <property type="term" value="P:cell-cell signaling"/>
    <property type="evidence" value="ECO:0007669"/>
    <property type="project" value="TreeGrafter"/>
</dbReference>
<protein>
    <recommendedName>
        <fullName evidence="3">FAM20 C-terminal domain-containing protein</fullName>
    </recommendedName>
</protein>